<keyword evidence="2" id="KW-1185">Reference proteome</keyword>
<evidence type="ECO:0000313" key="2">
    <source>
        <dbReference type="Proteomes" id="UP001169006"/>
    </source>
</evidence>
<accession>A0ABT8SVI8</accession>
<comment type="caution">
    <text evidence="1">The sequence shown here is derived from an EMBL/GenBank/DDBJ whole genome shotgun (WGS) entry which is preliminary data.</text>
</comment>
<protein>
    <submittedName>
        <fullName evidence="1">Uncharacterized protein</fullName>
    </submittedName>
</protein>
<reference evidence="1" key="1">
    <citation type="journal article" date="2015" name="Int. J. Syst. Evol. Microbiol.">
        <title>Rhizobium oryzicola sp. nov., potential plant-growth-promoting endophytic bacteria isolated from rice roots.</title>
        <authorList>
            <person name="Zhang X.X."/>
            <person name="Gao J.S."/>
            <person name="Cao Y.H."/>
            <person name="Sheirdil R.A."/>
            <person name="Wang X.C."/>
            <person name="Zhang L."/>
        </authorList>
    </citation>
    <scope>NUCLEOTIDE SEQUENCE</scope>
    <source>
        <strain evidence="1">05753</strain>
    </source>
</reference>
<dbReference type="RefSeq" id="WP_302076573.1">
    <property type="nucleotide sequence ID" value="NZ_JAUKWQ010000002.1"/>
</dbReference>
<gene>
    <name evidence="1" type="ORF">Q2T52_10015</name>
</gene>
<dbReference type="EMBL" id="JAUKWQ010000002">
    <property type="protein sequence ID" value="MDO1582435.1"/>
    <property type="molecule type" value="Genomic_DNA"/>
</dbReference>
<evidence type="ECO:0000313" key="1">
    <source>
        <dbReference type="EMBL" id="MDO1582435.1"/>
    </source>
</evidence>
<proteinExistence type="predicted"/>
<reference evidence="1" key="2">
    <citation type="submission" date="2023-07" db="EMBL/GenBank/DDBJ databases">
        <authorList>
            <person name="Sun H."/>
        </authorList>
    </citation>
    <scope>NUCLEOTIDE SEQUENCE</scope>
    <source>
        <strain evidence="1">05753</strain>
    </source>
</reference>
<organism evidence="1 2">
    <name type="scientific">Rhizobium oryzicola</name>
    <dbReference type="NCBI Taxonomy" id="1232668"/>
    <lineage>
        <taxon>Bacteria</taxon>
        <taxon>Pseudomonadati</taxon>
        <taxon>Pseudomonadota</taxon>
        <taxon>Alphaproteobacteria</taxon>
        <taxon>Hyphomicrobiales</taxon>
        <taxon>Rhizobiaceae</taxon>
        <taxon>Rhizobium/Agrobacterium group</taxon>
        <taxon>Rhizobium</taxon>
    </lineage>
</organism>
<name>A0ABT8SVI8_9HYPH</name>
<dbReference type="Proteomes" id="UP001169006">
    <property type="component" value="Unassembled WGS sequence"/>
</dbReference>
<sequence>MPQIDVSGLTATGGVSLVTLDVTVPTVTGELPYLTLGAVEIWASSTNDRATAAKAGETAGRQFVHSNLPSGVNTRYYWSRARNVAGTVGSWFPASATAGVAGTTLATAPGANSVGTDQLQDGAVTTNKVASIAASKIVADSLSAISANLGTVTAGTVTGALVRTSSGSTRVELDYSSNALNCYLGGSFVGRFGGSFSIDPVLYITGGSAGIAVSVSTSGTAGQFTNSGSSSDSHGLRASSGGGMGLVGIASGGGGYAFYAERGSYGPFTGAHDAMLAKAAEIDFGDIVCDVRVLARGGIDDTLTEVTRSTQRGQPAVVGVLTRRAAYDPVTYLAGLPSLANERDETSSFLRQKLAERFDRVTINALGEGQINVCGRGGDIAAGDFIIASDLPGKGERQPDDVFRATTVAKAREAVTFSSSDEVKRVACIYMCG</sequence>